<evidence type="ECO:0000259" key="10">
    <source>
        <dbReference type="Pfam" id="PF00746"/>
    </source>
</evidence>
<dbReference type="Pfam" id="PF17802">
    <property type="entry name" value="SpaA"/>
    <property type="match status" value="2"/>
</dbReference>
<evidence type="ECO:0000256" key="6">
    <source>
        <dbReference type="ARBA" id="ARBA00023088"/>
    </source>
</evidence>
<feature type="chain" id="PRO_5037916615" description="LPXTG cell wall anchor domain-containing protein" evidence="9">
    <location>
        <begin position="27"/>
        <end position="1897"/>
    </location>
</feature>
<feature type="compositionally biased region" description="Polar residues" evidence="7">
    <location>
        <begin position="93"/>
        <end position="103"/>
    </location>
</feature>
<keyword evidence="8" id="KW-0812">Transmembrane</keyword>
<dbReference type="NCBIfam" id="TIGR01167">
    <property type="entry name" value="LPXTG_anchor"/>
    <property type="match status" value="1"/>
</dbReference>
<keyword evidence="4" id="KW-0964">Secreted</keyword>
<feature type="compositionally biased region" description="Basic and acidic residues" evidence="7">
    <location>
        <begin position="1747"/>
        <end position="1760"/>
    </location>
</feature>
<evidence type="ECO:0000256" key="5">
    <source>
        <dbReference type="ARBA" id="ARBA00022729"/>
    </source>
</evidence>
<feature type="domain" description="Collagen binding" evidence="11">
    <location>
        <begin position="655"/>
        <end position="765"/>
    </location>
</feature>
<protein>
    <recommendedName>
        <fullName evidence="15">LPXTG cell wall anchor domain-containing protein</fullName>
    </recommendedName>
</protein>
<dbReference type="Gene3D" id="2.60.40.10">
    <property type="entry name" value="Immunoglobulins"/>
    <property type="match status" value="3"/>
</dbReference>
<evidence type="ECO:0008006" key="15">
    <source>
        <dbReference type="Google" id="ProtNLM"/>
    </source>
</evidence>
<evidence type="ECO:0000256" key="9">
    <source>
        <dbReference type="SAM" id="SignalP"/>
    </source>
</evidence>
<dbReference type="Pfam" id="PF00746">
    <property type="entry name" value="Gram_pos_anchor"/>
    <property type="match status" value="1"/>
</dbReference>
<feature type="compositionally biased region" description="Low complexity" evidence="7">
    <location>
        <begin position="51"/>
        <end position="71"/>
    </location>
</feature>
<feature type="domain" description="Collagen binding" evidence="11">
    <location>
        <begin position="810"/>
        <end position="924"/>
    </location>
</feature>
<evidence type="ECO:0000256" key="7">
    <source>
        <dbReference type="SAM" id="MobiDB-lite"/>
    </source>
</evidence>
<sequence>MKKIHILMLSVLLIFQTLLAPISTLAAELPTVNEADQPTSAPATLPEANDGATEATIEGTTGDSSTSETTTPPVKDETSEPSQEQPEVKPTETSEAEATQGEENATPEAAEDKADEVQTLNAPAQAKEITGVAFTHYKVSNTDVKEWANTPVDAGKEYEFELGFSIPLTEQWADGSWFEFDLPATIVDYDGKFTGTVTHNGITLNYSTSGNKVRVTLSGMTVDHVSTQPMPVGLEFTSKFATVGNSLQQDLTVPTPGGQETITLTFKPGGNGEKLTKQAIGSPVLVDGNHQMQWEVWVNQNGDELNNATIVDTLSNNHKLIGDITIEAFEVGLSGVGASKKSGTVSSWADVNTQLTGNDAYKLTYKTEVTIAPEEREGAKSFTNNVTFTNNGSSTTKGATQSVTYEPFLTKQATKQEKYNSSWEIKYNFSNIPITASNNVLTDTMTGPHNIDTTSITVTKADGSAASGYTISDEGPKGFKVTFTEGSSDAYIIKYNAKYDNQAFFENKDGTTIDNRVNAGSKTNIGGGYSISENYLHKSYTVDFGQQQINWRIDIPNDHPTQSMTVTLKDVLTGEHKFVTDGLVDENSNDFTKTYTIAPGATETITYKTKFEVDNTGAVIGAPFANKADITWTDGTVTYEKEITSTYTPDKVSQNNLYKVGKFDYNDQLFTWTILANVNKAPMDGATLTDVIGEGHELKGDINIYKAKLNASGAPTNDKDIVKDGGAIKTIPYAETNKQGFTINFDASYGQDAYIVEYQTKDTNDILGIEGAEGVVGDTYGNDVTFTIAGNTKTTDAKVKVDIANKILEKSSPQKGSGNEINWTLDVNKSHSKLGPATLKDTPSGYQMLDRGSLKIAKYDPTSKMATATTFADADATVTFNDDGSFEVKFANLTAGYKITYSTIGFPESATKTNVEVSNTATLDYQGGAANQQGSDHKAQNFSFSASSGWMSLTKGDLQIKKVGVDSLTGDTKVLPGITFDLIKVVGGKEYLLRQGLTTDAQGMLTIKDLSYADYVLKETSGTPAEYVKENYKVTLDADTDAKLDAAKVVTVVNKTKVDVNACSTFELQATDADGKPVTEITLTNKVTGVVITKTATGGKITLDRATDTPGNYEVTAKTQSGKTITFKDVKVTYDQCGTVVQIQQDKVCTTFKVTIKGDVVDAKGTTIDLEGKEVTVIEKATGTETKVTVTNKTFTMPKDAAIGEYAVKYGTQFLGNVTVSYVDCEAELTIAQTCPIFTVTLNNINGKPISGKSVIVKKDTTIVGNPTYTTDAQGQITLNSLEPGEYTVYEADGTTIVGTFVTDDCQAVIQPKVADKCPKFEIKVDDPNNVLKTPISKLVLKAQGTSNNTYEVSKDKDGKFIFDTTTTTVPAGTYNVYDGNLFLGTVEVDYEGGCEATLTLTQAPTCPEFTLTVKDVNGNPRDNVTVTLTDEAGALVEVNGDTNFTTDGNGQIKIDNSVIKAGKYVVKEGSNVLGEVTVGNTCEATIQPQNTTPPITVCEHYTIKVTGLGDNENTPRPGAEVVLKDKAGTTVVTGTTDKDGKVVFPREDLQVGEYTLYVDGAHIKVITVTIFDCQINVVAKQPAPSCPQVTVTLKDENGKARPNVDVTIKDSEGKTVATGTTDKDGKVTTEQPLTPGKYVVYEGDKKVGEFTKDATNCEYEVTTTPAPTCPQVTITVTDKDGKARKDVDITIKDAKDKVVLTGFTNDEGKLTTGKPLPKGKYIVYEVDKKVGEFVVDGTNCEFDVTTTEKPEEPNCDKPEPGQPTDPDCEEEPNKPGEGGENPVDPNNPGEGGENPVDPNNPGTDGGKPVDPNNPNQGGGDGGKPVDPNNPNQNGSDNGKPVNPNKPGTDHNTTNDGKNPNKLPQTDGASNTIFVYIGLVLMAISAFIFFRRKATAK</sequence>
<dbReference type="InterPro" id="IPR008456">
    <property type="entry name" value="Collagen-bd_dom"/>
</dbReference>
<comment type="subcellular location">
    <subcellularLocation>
        <location evidence="1">Secreted</location>
        <location evidence="1">Cell wall</location>
        <topology evidence="1">Peptidoglycan-anchor</topology>
    </subcellularLocation>
</comment>
<gene>
    <name evidence="13" type="ORF">GCM10007425_03040</name>
</gene>
<keyword evidence="14" id="KW-1185">Reference proteome</keyword>
<feature type="region of interest" description="Disordered" evidence="7">
    <location>
        <begin position="1745"/>
        <end position="1867"/>
    </location>
</feature>
<feature type="transmembrane region" description="Helical" evidence="8">
    <location>
        <begin position="1873"/>
        <end position="1890"/>
    </location>
</feature>
<evidence type="ECO:0000313" key="14">
    <source>
        <dbReference type="Proteomes" id="UP000616608"/>
    </source>
</evidence>
<dbReference type="PANTHER" id="PTHR36108:SF13">
    <property type="entry name" value="COLOSSIN-B-RELATED"/>
    <property type="match status" value="1"/>
</dbReference>
<dbReference type="InterPro" id="IPR008966">
    <property type="entry name" value="Adhesion_dom_sf"/>
</dbReference>
<feature type="domain" description="SpaA-like prealbumin fold" evidence="12">
    <location>
        <begin position="1246"/>
        <end position="1292"/>
    </location>
</feature>
<feature type="domain" description="Gram-positive cocci surface proteins LPxTG" evidence="10">
    <location>
        <begin position="1858"/>
        <end position="1895"/>
    </location>
</feature>
<keyword evidence="6" id="KW-0572">Peptidoglycan-anchor</keyword>
<evidence type="ECO:0000256" key="2">
    <source>
        <dbReference type="ARBA" id="ARBA00007257"/>
    </source>
</evidence>
<feature type="domain" description="SpaA-like prealbumin fold" evidence="12">
    <location>
        <begin position="957"/>
        <end position="1045"/>
    </location>
</feature>
<dbReference type="Pfam" id="PF05737">
    <property type="entry name" value="Collagen_bind"/>
    <property type="match status" value="2"/>
</dbReference>
<keyword evidence="8" id="KW-0472">Membrane</keyword>
<reference evidence="13" key="1">
    <citation type="journal article" date="2014" name="Int. J. Syst. Evol. Microbiol.">
        <title>Complete genome sequence of Corynebacterium casei LMG S-19264T (=DSM 44701T), isolated from a smear-ripened cheese.</title>
        <authorList>
            <consortium name="US DOE Joint Genome Institute (JGI-PGF)"/>
            <person name="Walter F."/>
            <person name="Albersmeier A."/>
            <person name="Kalinowski J."/>
            <person name="Ruckert C."/>
        </authorList>
    </citation>
    <scope>NUCLEOTIDE SEQUENCE</scope>
    <source>
        <strain evidence="13">CGMCC 1.15760</strain>
    </source>
</reference>
<dbReference type="PANTHER" id="PTHR36108">
    <property type="entry name" value="COLOSSIN-B-RELATED"/>
    <property type="match status" value="1"/>
</dbReference>
<reference evidence="13" key="2">
    <citation type="submission" date="2020-09" db="EMBL/GenBank/DDBJ databases">
        <authorList>
            <person name="Sun Q."/>
            <person name="Zhou Y."/>
        </authorList>
    </citation>
    <scope>NUCLEOTIDE SEQUENCE</scope>
    <source>
        <strain evidence="13">CGMCC 1.15760</strain>
    </source>
</reference>
<evidence type="ECO:0000256" key="3">
    <source>
        <dbReference type="ARBA" id="ARBA00022512"/>
    </source>
</evidence>
<accession>A0A917FXS7</accession>
<keyword evidence="5 9" id="KW-0732">Signal</keyword>
<dbReference type="SUPFAM" id="SSF49478">
    <property type="entry name" value="Cna protein B-type domain"/>
    <property type="match status" value="3"/>
</dbReference>
<organism evidence="13 14">
    <name type="scientific">Lysinibacillus alkalisoli</name>
    <dbReference type="NCBI Taxonomy" id="1911548"/>
    <lineage>
        <taxon>Bacteria</taxon>
        <taxon>Bacillati</taxon>
        <taxon>Bacillota</taxon>
        <taxon>Bacilli</taxon>
        <taxon>Bacillales</taxon>
        <taxon>Bacillaceae</taxon>
        <taxon>Lysinibacillus</taxon>
    </lineage>
</organism>
<evidence type="ECO:0000256" key="8">
    <source>
        <dbReference type="SAM" id="Phobius"/>
    </source>
</evidence>
<comment type="similarity">
    <text evidence="2">Belongs to the serine-aspartate repeat-containing protein (SDr) family.</text>
</comment>
<dbReference type="RefSeq" id="WP_188613245.1">
    <property type="nucleotide sequence ID" value="NZ_BMJT01000001.1"/>
</dbReference>
<proteinExistence type="inferred from homology"/>
<dbReference type="InterPro" id="IPR041033">
    <property type="entry name" value="SpaA_PFL_dom_1"/>
</dbReference>
<keyword evidence="3" id="KW-0134">Cell wall</keyword>
<feature type="signal peptide" evidence="9">
    <location>
        <begin position="1"/>
        <end position="26"/>
    </location>
</feature>
<evidence type="ECO:0000259" key="11">
    <source>
        <dbReference type="Pfam" id="PF05737"/>
    </source>
</evidence>
<dbReference type="GO" id="GO:0005518">
    <property type="term" value="F:collagen binding"/>
    <property type="evidence" value="ECO:0007669"/>
    <property type="project" value="InterPro"/>
</dbReference>
<dbReference type="InterPro" id="IPR013783">
    <property type="entry name" value="Ig-like_fold"/>
</dbReference>
<evidence type="ECO:0000256" key="4">
    <source>
        <dbReference type="ARBA" id="ARBA00022525"/>
    </source>
</evidence>
<comment type="caution">
    <text evidence="13">The sequence shown here is derived from an EMBL/GenBank/DDBJ whole genome shotgun (WGS) entry which is preliminary data.</text>
</comment>
<dbReference type="Proteomes" id="UP000616608">
    <property type="component" value="Unassembled WGS sequence"/>
</dbReference>
<keyword evidence="8" id="KW-1133">Transmembrane helix</keyword>
<evidence type="ECO:0000259" key="12">
    <source>
        <dbReference type="Pfam" id="PF17802"/>
    </source>
</evidence>
<name>A0A917FXS7_9BACI</name>
<dbReference type="InterPro" id="IPR019931">
    <property type="entry name" value="LPXTG_anchor"/>
</dbReference>
<feature type="region of interest" description="Disordered" evidence="7">
    <location>
        <begin position="35"/>
        <end position="116"/>
    </location>
</feature>
<evidence type="ECO:0000256" key="1">
    <source>
        <dbReference type="ARBA" id="ARBA00004168"/>
    </source>
</evidence>
<dbReference type="Gene3D" id="2.60.40.740">
    <property type="match status" value="4"/>
</dbReference>
<dbReference type="EMBL" id="BMJT01000001">
    <property type="protein sequence ID" value="GGG12075.1"/>
    <property type="molecule type" value="Genomic_DNA"/>
</dbReference>
<dbReference type="SUPFAM" id="SSF49401">
    <property type="entry name" value="Bacterial adhesins"/>
    <property type="match status" value="4"/>
</dbReference>
<feature type="compositionally biased region" description="Polar residues" evidence="7">
    <location>
        <begin position="1850"/>
        <end position="1867"/>
    </location>
</feature>
<evidence type="ECO:0000313" key="13">
    <source>
        <dbReference type="EMBL" id="GGG12075.1"/>
    </source>
</evidence>